<feature type="region of interest" description="Disordered" evidence="6">
    <location>
        <begin position="273"/>
        <end position="300"/>
    </location>
</feature>
<evidence type="ECO:0000313" key="8">
    <source>
        <dbReference type="Proteomes" id="UP000254771"/>
    </source>
</evidence>
<gene>
    <name evidence="5 7" type="primary">tatC</name>
    <name evidence="7" type="ORF">DIZ78_16100</name>
</gene>
<dbReference type="PANTHER" id="PTHR30371">
    <property type="entry name" value="SEC-INDEPENDENT PROTEIN TRANSLOCASE PROTEIN TATC"/>
    <property type="match status" value="1"/>
</dbReference>
<comment type="similarity">
    <text evidence="5">Belongs to the TatC family.</text>
</comment>
<comment type="function">
    <text evidence="5">Part of the twin-arginine translocation (Tat) system that transports large folded proteins containing a characteristic twin-arginine motif in their signal peptide across membranes. Together with TatB, TatC is part of a receptor directly interacting with Tat signal peptides.</text>
</comment>
<evidence type="ECO:0000256" key="3">
    <source>
        <dbReference type="ARBA" id="ARBA00022989"/>
    </source>
</evidence>
<evidence type="ECO:0000256" key="4">
    <source>
        <dbReference type="ARBA" id="ARBA00023136"/>
    </source>
</evidence>
<feature type="transmembrane region" description="Helical" evidence="5">
    <location>
        <begin position="221"/>
        <end position="239"/>
    </location>
</feature>
<feature type="transmembrane region" description="Helical" evidence="5">
    <location>
        <begin position="245"/>
        <end position="263"/>
    </location>
</feature>
<evidence type="ECO:0000256" key="6">
    <source>
        <dbReference type="SAM" id="MobiDB-lite"/>
    </source>
</evidence>
<feature type="transmembrane region" description="Helical" evidence="5">
    <location>
        <begin position="46"/>
        <end position="64"/>
    </location>
</feature>
<evidence type="ECO:0000256" key="5">
    <source>
        <dbReference type="HAMAP-Rule" id="MF_00902"/>
    </source>
</evidence>
<accession>A0A370DBK2</accession>
<proteinExistence type="inferred from homology"/>
<dbReference type="NCBIfam" id="TIGR00945">
    <property type="entry name" value="tatC"/>
    <property type="match status" value="1"/>
</dbReference>
<keyword evidence="4 5" id="KW-0472">Membrane</keyword>
<dbReference type="GO" id="GO:0009977">
    <property type="term" value="F:proton motive force dependent protein transmembrane transporter activity"/>
    <property type="evidence" value="ECO:0007669"/>
    <property type="project" value="TreeGrafter"/>
</dbReference>
<dbReference type="InterPro" id="IPR019820">
    <property type="entry name" value="Sec-indep_translocase_CS"/>
</dbReference>
<keyword evidence="5" id="KW-0811">Translocation</keyword>
<keyword evidence="8" id="KW-1185">Reference proteome</keyword>
<keyword evidence="3 5" id="KW-1133">Transmembrane helix</keyword>
<organism evidence="7 8">
    <name type="scientific">endosymbiont of Escarpia spicata</name>
    <dbReference type="NCBI Taxonomy" id="2200908"/>
    <lineage>
        <taxon>Bacteria</taxon>
        <taxon>Pseudomonadati</taxon>
        <taxon>Pseudomonadota</taxon>
        <taxon>Gammaproteobacteria</taxon>
        <taxon>sulfur-oxidizing symbionts</taxon>
    </lineage>
</organism>
<dbReference type="PROSITE" id="PS01218">
    <property type="entry name" value="TATC"/>
    <property type="match status" value="1"/>
</dbReference>
<name>A0A370DBK2_9GAMM</name>
<dbReference type="InterPro" id="IPR020011">
    <property type="entry name" value="FimV_C"/>
</dbReference>
<feature type="transmembrane region" description="Helical" evidence="5">
    <location>
        <begin position="100"/>
        <end position="121"/>
    </location>
</feature>
<feature type="transmembrane region" description="Helical" evidence="5">
    <location>
        <begin position="142"/>
        <end position="163"/>
    </location>
</feature>
<dbReference type="NCBIfam" id="TIGR03504">
    <property type="entry name" value="FimV_Cterm"/>
    <property type="match status" value="1"/>
</dbReference>
<evidence type="ECO:0000313" key="7">
    <source>
        <dbReference type="EMBL" id="RDH81960.1"/>
    </source>
</evidence>
<dbReference type="Gene3D" id="1.20.58.2200">
    <property type="match status" value="1"/>
</dbReference>
<keyword evidence="5" id="KW-1003">Cell membrane</keyword>
<dbReference type="Proteomes" id="UP000254771">
    <property type="component" value="Unassembled WGS sequence"/>
</dbReference>
<dbReference type="InterPro" id="IPR038440">
    <property type="entry name" value="FimV_C_sf"/>
</dbReference>
<evidence type="ECO:0000256" key="1">
    <source>
        <dbReference type="ARBA" id="ARBA00004141"/>
    </source>
</evidence>
<dbReference type="PRINTS" id="PR01840">
    <property type="entry name" value="TATCFAMILY"/>
</dbReference>
<evidence type="ECO:0000256" key="2">
    <source>
        <dbReference type="ARBA" id="ARBA00022692"/>
    </source>
</evidence>
<dbReference type="GO" id="GO:0033281">
    <property type="term" value="C:TAT protein transport complex"/>
    <property type="evidence" value="ECO:0007669"/>
    <property type="project" value="UniProtKB-UniRule"/>
</dbReference>
<dbReference type="AlphaFoldDB" id="A0A370DBK2"/>
<protein>
    <recommendedName>
        <fullName evidence="5">Sec-independent protein translocase protein TatC</fullName>
    </recommendedName>
</protein>
<dbReference type="GO" id="GO:0065002">
    <property type="term" value="P:intracellular protein transmembrane transport"/>
    <property type="evidence" value="ECO:0007669"/>
    <property type="project" value="TreeGrafter"/>
</dbReference>
<keyword evidence="5" id="KW-0813">Transport</keyword>
<comment type="caution">
    <text evidence="7">The sequence shown here is derived from an EMBL/GenBank/DDBJ whole genome shotgun (WGS) entry which is preliminary data.</text>
</comment>
<feature type="compositionally biased region" description="Low complexity" evidence="6">
    <location>
        <begin position="277"/>
        <end position="291"/>
    </location>
</feature>
<dbReference type="HAMAP" id="MF_00902">
    <property type="entry name" value="TatC"/>
    <property type="match status" value="1"/>
</dbReference>
<dbReference type="PANTHER" id="PTHR30371:SF0">
    <property type="entry name" value="SEC-INDEPENDENT PROTEIN TRANSLOCASE PROTEIN TATC, CHLOROPLASTIC-RELATED"/>
    <property type="match status" value="1"/>
</dbReference>
<dbReference type="InterPro" id="IPR002033">
    <property type="entry name" value="TatC"/>
</dbReference>
<comment type="subcellular location">
    <subcellularLocation>
        <location evidence="5">Cell membrane</location>
        <topology evidence="5">Multi-pass membrane protein</topology>
    </subcellularLocation>
    <subcellularLocation>
        <location evidence="1">Membrane</location>
        <topology evidence="1">Multi-pass membrane protein</topology>
    </subcellularLocation>
</comment>
<dbReference type="GO" id="GO:0043953">
    <property type="term" value="P:protein transport by the Tat complex"/>
    <property type="evidence" value="ECO:0007669"/>
    <property type="project" value="UniProtKB-UniRule"/>
</dbReference>
<comment type="subunit">
    <text evidence="5">The Tat system comprises two distinct complexes: a TatABC complex, containing multiple copies of TatA, TatB and TatC subunits, and a separate TatA complex, containing only TatA subunits. Substrates initially bind to the TatABC complex, which probably triggers association of the separate TatA complex to form the active translocon.</text>
</comment>
<keyword evidence="5" id="KW-0653">Protein transport</keyword>
<dbReference type="EMBL" id="QFXE01000021">
    <property type="protein sequence ID" value="RDH81960.1"/>
    <property type="molecule type" value="Genomic_DNA"/>
</dbReference>
<keyword evidence="2 5" id="KW-0812">Transmembrane</keyword>
<sequence length="388" mass="43192">MTPRIPLRIARSPVLTSRFPLAENPQASPSSEQPLVAHLLELRDRVLRMVLVVLAIFLVLFPFANDLYIMVSEPLRSALPEGSTMISTKPIDPFLIPFKLSLQMAVFLAIPFILHQFWAFVAPGLYKHEKRLVIPLLVSSTLLFYLGVAFAYFIVFPLVFAFLTSTAPEGIEMATDMGSYLDFVITLFFAFGIAFEVPIATIILVWMGVTTPESLRSKRPYIIVGAFVVGMFLTPPDIISQTLLALPMWVLFEIGVFFSANFVRKREDDSEDAGVEPAMATATAGSSSATPAPEPPMGSEIDPAIDYVDPDRFVPLSDDEMEAQLDAIEDEEDEDDGPSVEERFRQVQISRDVGDVEQARELLYEILEEGNADQRRVARNILAQLDTP</sequence>
<dbReference type="Pfam" id="PF00902">
    <property type="entry name" value="TatC"/>
    <property type="match status" value="1"/>
</dbReference>
<feature type="transmembrane region" description="Helical" evidence="5">
    <location>
        <begin position="183"/>
        <end position="209"/>
    </location>
</feature>
<reference evidence="7 8" key="1">
    <citation type="journal article" date="2018" name="ISME J.">
        <title>Endosymbiont genomes yield clues of tubeworm success.</title>
        <authorList>
            <person name="Li Y."/>
            <person name="Liles M.R."/>
            <person name="Halanych K.M."/>
        </authorList>
    </citation>
    <scope>NUCLEOTIDE SEQUENCE [LARGE SCALE GENOMIC DNA]</scope>
    <source>
        <strain evidence="7">A1462</strain>
    </source>
</reference>